<reference evidence="2" key="1">
    <citation type="journal article" date="2019" name="Int. J. Syst. Evol. Microbiol.">
        <title>The Global Catalogue of Microorganisms (GCM) 10K type strain sequencing project: providing services to taxonomists for standard genome sequencing and annotation.</title>
        <authorList>
            <consortium name="The Broad Institute Genomics Platform"/>
            <consortium name="The Broad Institute Genome Sequencing Center for Infectious Disease"/>
            <person name="Wu L."/>
            <person name="Ma J."/>
        </authorList>
    </citation>
    <scope>NUCLEOTIDE SEQUENCE [LARGE SCALE GENOMIC DNA]</scope>
    <source>
        <strain evidence="2">JCM 17459</strain>
    </source>
</reference>
<dbReference type="EMBL" id="BAABBA010000006">
    <property type="protein sequence ID" value="GAA4287200.1"/>
    <property type="molecule type" value="Genomic_DNA"/>
</dbReference>
<sequence length="76" mass="8068">MSSSTRRETVERVIPVAAARRARETGELAKMVSLARARLCSRRDDCRAAPASPLDRVRGACVGSGATLRSGLVLTA</sequence>
<comment type="caution">
    <text evidence="1">The sequence shown here is derived from an EMBL/GenBank/DDBJ whole genome shotgun (WGS) entry which is preliminary data.</text>
</comment>
<name>A0ABP8ETF7_9MICO</name>
<protein>
    <submittedName>
        <fullName evidence="1">Uncharacterized protein</fullName>
    </submittedName>
</protein>
<evidence type="ECO:0000313" key="1">
    <source>
        <dbReference type="EMBL" id="GAA4287200.1"/>
    </source>
</evidence>
<accession>A0ABP8ETF7</accession>
<proteinExistence type="predicted"/>
<keyword evidence="2" id="KW-1185">Reference proteome</keyword>
<gene>
    <name evidence="1" type="ORF">GCM10022262_15590</name>
</gene>
<evidence type="ECO:0000313" key="2">
    <source>
        <dbReference type="Proteomes" id="UP001499841"/>
    </source>
</evidence>
<dbReference type="Proteomes" id="UP001499841">
    <property type="component" value="Unassembled WGS sequence"/>
</dbReference>
<organism evidence="1 2">
    <name type="scientific">Georgenia daeguensis</name>
    <dbReference type="NCBI Taxonomy" id="908355"/>
    <lineage>
        <taxon>Bacteria</taxon>
        <taxon>Bacillati</taxon>
        <taxon>Actinomycetota</taxon>
        <taxon>Actinomycetes</taxon>
        <taxon>Micrococcales</taxon>
        <taxon>Bogoriellaceae</taxon>
        <taxon>Georgenia</taxon>
    </lineage>
</organism>